<reference evidence="1 2" key="1">
    <citation type="journal article" date="2019" name="Emerg. Microbes Infect.">
        <title>Comprehensive subspecies identification of 175 nontuberculous mycobacteria species based on 7547 genomic profiles.</title>
        <authorList>
            <person name="Matsumoto Y."/>
            <person name="Kinjo T."/>
            <person name="Motooka D."/>
            <person name="Nabeya D."/>
            <person name="Jung N."/>
            <person name="Uechi K."/>
            <person name="Horii T."/>
            <person name="Iida T."/>
            <person name="Fujita J."/>
            <person name="Nakamura S."/>
        </authorList>
    </citation>
    <scope>NUCLEOTIDE SEQUENCE [LARGE SCALE GENOMIC DNA]</scope>
    <source>
        <strain evidence="1 2">JCM 30275</strain>
    </source>
</reference>
<protein>
    <submittedName>
        <fullName evidence="1">Uncharacterized protein</fullName>
    </submittedName>
</protein>
<name>A0A6N4WB44_9MYCO</name>
<dbReference type="AlphaFoldDB" id="A0A6N4WB44"/>
<evidence type="ECO:0000313" key="2">
    <source>
        <dbReference type="Proteomes" id="UP000467249"/>
    </source>
</evidence>
<dbReference type="Proteomes" id="UP000467249">
    <property type="component" value="Chromosome"/>
</dbReference>
<dbReference type="KEGG" id="many:MANY_26110"/>
<gene>
    <name evidence="1" type="ORF">MANY_26110</name>
</gene>
<dbReference type="EMBL" id="AP022620">
    <property type="protein sequence ID" value="BBZ77274.1"/>
    <property type="molecule type" value="Genomic_DNA"/>
</dbReference>
<evidence type="ECO:0000313" key="1">
    <source>
        <dbReference type="EMBL" id="BBZ77274.1"/>
    </source>
</evidence>
<organism evidence="1 2">
    <name type="scientific">Mycolicibacterium anyangense</name>
    <dbReference type="NCBI Taxonomy" id="1431246"/>
    <lineage>
        <taxon>Bacteria</taxon>
        <taxon>Bacillati</taxon>
        <taxon>Actinomycetota</taxon>
        <taxon>Actinomycetes</taxon>
        <taxon>Mycobacteriales</taxon>
        <taxon>Mycobacteriaceae</taxon>
        <taxon>Mycolicibacterium</taxon>
    </lineage>
</organism>
<accession>A0A6N4WB44</accession>
<keyword evidence="2" id="KW-1185">Reference proteome</keyword>
<proteinExistence type="predicted"/>
<sequence>MLGTVFLMEGAGVVGRLNTAQSVSALRCRTGVVAACAAMAAAAVLSLTGLATADPAGNDAPPPLLPVVTPTPTNWQPRFPFPYDQTRDKVTAADITAAGEMCQWYNAQYDQLIHQVETFNLNLIGENGNWNAPGINEQADAVVANLNESLDFLTPRAQALTITQDSSNDQYFPLFQGESFYRLWQQLSNVRDGLRGRQPAWFTGPSFQHAQRFGSKIHRSHVCD</sequence>